<evidence type="ECO:0000313" key="2">
    <source>
        <dbReference type="EMBL" id="SMH49581.1"/>
    </source>
</evidence>
<feature type="domain" description="AB hydrolase-1" evidence="1">
    <location>
        <begin position="62"/>
        <end position="169"/>
    </location>
</feature>
<dbReference type="RefSeq" id="WP_348529043.1">
    <property type="nucleotide sequence ID" value="NZ_FXBL01000004.1"/>
</dbReference>
<proteinExistence type="predicted"/>
<reference evidence="2 3" key="1">
    <citation type="submission" date="2017-04" db="EMBL/GenBank/DDBJ databases">
        <authorList>
            <person name="Afonso C.L."/>
            <person name="Miller P.J."/>
            <person name="Scott M.A."/>
            <person name="Spackman E."/>
            <person name="Goraichik I."/>
            <person name="Dimitrov K.M."/>
            <person name="Suarez D.L."/>
            <person name="Swayne D.E."/>
        </authorList>
    </citation>
    <scope>NUCLEOTIDE SEQUENCE [LARGE SCALE GENOMIC DNA]</scope>
    <source>
        <strain evidence="2 3">B5P</strain>
    </source>
</reference>
<evidence type="ECO:0000313" key="3">
    <source>
        <dbReference type="Proteomes" id="UP000193083"/>
    </source>
</evidence>
<name>A0A1X7PGD6_9HYPH</name>
<organism evidence="2 3">
    <name type="scientific">Mesorhizobium australicum</name>
    <dbReference type="NCBI Taxonomy" id="536018"/>
    <lineage>
        <taxon>Bacteria</taxon>
        <taxon>Pseudomonadati</taxon>
        <taxon>Pseudomonadota</taxon>
        <taxon>Alphaproteobacteria</taxon>
        <taxon>Hyphomicrobiales</taxon>
        <taxon>Phyllobacteriaceae</taxon>
        <taxon>Mesorhizobium</taxon>
    </lineage>
</organism>
<dbReference type="InterPro" id="IPR000073">
    <property type="entry name" value="AB_hydrolase_1"/>
</dbReference>
<dbReference type="PRINTS" id="PR00111">
    <property type="entry name" value="ABHYDROLASE"/>
</dbReference>
<gene>
    <name evidence="2" type="ORF">SAMN02982922_3946</name>
</gene>
<dbReference type="InterPro" id="IPR029058">
    <property type="entry name" value="AB_hydrolase_fold"/>
</dbReference>
<protein>
    <submittedName>
        <fullName evidence="2">Pimeloyl-ACP methyl ester carboxylesterase</fullName>
    </submittedName>
</protein>
<dbReference type="Proteomes" id="UP000193083">
    <property type="component" value="Unassembled WGS sequence"/>
</dbReference>
<dbReference type="SUPFAM" id="SSF53474">
    <property type="entry name" value="alpha/beta-Hydrolases"/>
    <property type="match status" value="1"/>
</dbReference>
<accession>A0A1X7PGD6</accession>
<dbReference type="Pfam" id="PF00561">
    <property type="entry name" value="Abhydrolase_1"/>
    <property type="match status" value="1"/>
</dbReference>
<dbReference type="InterPro" id="IPR050266">
    <property type="entry name" value="AB_hydrolase_sf"/>
</dbReference>
<keyword evidence="3" id="KW-1185">Reference proteome</keyword>
<dbReference type="PANTHER" id="PTHR43798">
    <property type="entry name" value="MONOACYLGLYCEROL LIPASE"/>
    <property type="match status" value="1"/>
</dbReference>
<dbReference type="AlphaFoldDB" id="A0A1X7PGD6"/>
<sequence>MTSILLWLVVLVLIAVLAVAGWYVWRTQAIARRAERLVPAQGKFVEIDGNRIHYVEEGEGRPILFVHGFGGTLHHFRHPLFGGRIPGYRLIAIDRPGAGYSTRAPGASAGLPAQAALIAKFIDKLGLERPLVVGHSLGGMITLTVALNHPEKICGIVLISALTRPREGIPPEMAPIYITSPLKRWLVANTVAIPAALKVAPQTLAYVFGPQETPQDYMTEGGGELGLRPGHFYNMVADLVSVGDDMPALAKRFEEIDMPAGMVFGTADKVLDWREHGETFAPCIKGLDFETVEGIGHHPQYWAREQVIALIRRVAEKAFAV</sequence>
<dbReference type="EMBL" id="FXBL01000004">
    <property type="protein sequence ID" value="SMH49581.1"/>
    <property type="molecule type" value="Genomic_DNA"/>
</dbReference>
<dbReference type="Gene3D" id="3.40.50.1820">
    <property type="entry name" value="alpha/beta hydrolase"/>
    <property type="match status" value="1"/>
</dbReference>
<evidence type="ECO:0000259" key="1">
    <source>
        <dbReference type="Pfam" id="PF00561"/>
    </source>
</evidence>